<gene>
    <name evidence="2" type="ORF">PR048_027020</name>
</gene>
<keyword evidence="3" id="KW-1185">Reference proteome</keyword>
<dbReference type="Proteomes" id="UP001159363">
    <property type="component" value="Chromosome 10"/>
</dbReference>
<dbReference type="EMBL" id="JARBHB010000011">
    <property type="protein sequence ID" value="KAJ8873384.1"/>
    <property type="molecule type" value="Genomic_DNA"/>
</dbReference>
<accession>A0ABQ9GMY6</accession>
<name>A0ABQ9GMY6_9NEOP</name>
<feature type="region of interest" description="Disordered" evidence="1">
    <location>
        <begin position="690"/>
        <end position="713"/>
    </location>
</feature>
<evidence type="ECO:0000256" key="1">
    <source>
        <dbReference type="SAM" id="MobiDB-lite"/>
    </source>
</evidence>
<proteinExistence type="predicted"/>
<comment type="caution">
    <text evidence="2">The sequence shown here is derived from an EMBL/GenBank/DDBJ whole genome shotgun (WGS) entry which is preliminary data.</text>
</comment>
<evidence type="ECO:0000313" key="2">
    <source>
        <dbReference type="EMBL" id="KAJ8873384.1"/>
    </source>
</evidence>
<sequence>MGSQDLGVKSRTNLFTRSLRIAPTTRYFVQKGETLRSHITCVIVSMCKVLNKCAVFPSKRDLDLAWSGLAQKSEVWVSLGLGNTLKNGVFLPRLCSNSPQVHTFGYLSPEVASQVLSELQVKYVSTQVYEEVVPVYEYADVPPFREVLQLSIVNCVNADVIERAVRSSAAEIFTLHPGTVLTKNPNDCNTCALAWTTCMTGDVLSPGSTELEVLNGRRDCRTVPHVRLYGQQASHCLQLAVDAARGIRERLAHRRIRSRLSTMKTVVSSRELKRLSFSQLIFRLRLTYGLKANTENTGGAAVMQWLDSSPPTKANRVRFQGRGRPRIFRCCNRAGRCRWSTGFSRRSPVSTRHGVPAQLDTRLASPSSVLHTSILSITPFTAPMIAVADSPPTGHFSRHSFRSSIAKLQPHVHSSTPDLEACYNFILVAFDVDNIYAPQVTPKETKAANHEKKKNSDQHGNSISLMSEVQAYIYRVATKNIWLAALAFLSSTVIQFCCDIKTRSVIFCACALADTFRVPAFCPAATPYCSVFVSLHQTRKMSEINGLQTRLYSLTYKYGNINFTLVVCCHTGRRQLDTVLQEIAGMKVREKREISEKTRRPAALYGTIPTNAEKSGSNPAGYRTRFVTLALLCSHLLGTARKGTRSRRQQELGHGTTSANCKGSGTLNKYKWSEFWWLAAILFLSSPKATCEDRQSSGPGSTSSSNSRDEPTS</sequence>
<feature type="compositionally biased region" description="Low complexity" evidence="1">
    <location>
        <begin position="696"/>
        <end position="706"/>
    </location>
</feature>
<protein>
    <submittedName>
        <fullName evidence="2">Uncharacterized protein</fullName>
    </submittedName>
</protein>
<organism evidence="2 3">
    <name type="scientific">Dryococelus australis</name>
    <dbReference type="NCBI Taxonomy" id="614101"/>
    <lineage>
        <taxon>Eukaryota</taxon>
        <taxon>Metazoa</taxon>
        <taxon>Ecdysozoa</taxon>
        <taxon>Arthropoda</taxon>
        <taxon>Hexapoda</taxon>
        <taxon>Insecta</taxon>
        <taxon>Pterygota</taxon>
        <taxon>Neoptera</taxon>
        <taxon>Polyneoptera</taxon>
        <taxon>Phasmatodea</taxon>
        <taxon>Verophasmatodea</taxon>
        <taxon>Anareolatae</taxon>
        <taxon>Phasmatidae</taxon>
        <taxon>Eurycanthinae</taxon>
        <taxon>Dryococelus</taxon>
    </lineage>
</organism>
<evidence type="ECO:0000313" key="3">
    <source>
        <dbReference type="Proteomes" id="UP001159363"/>
    </source>
</evidence>
<reference evidence="2 3" key="1">
    <citation type="submission" date="2023-02" db="EMBL/GenBank/DDBJ databases">
        <title>LHISI_Scaffold_Assembly.</title>
        <authorList>
            <person name="Stuart O.P."/>
            <person name="Cleave R."/>
            <person name="Magrath M.J.L."/>
            <person name="Mikheyev A.S."/>
        </authorList>
    </citation>
    <scope>NUCLEOTIDE SEQUENCE [LARGE SCALE GENOMIC DNA]</scope>
    <source>
        <strain evidence="2">Daus_M_001</strain>
        <tissue evidence="2">Leg muscle</tissue>
    </source>
</reference>